<organism evidence="1">
    <name type="scientific">marine sediment metagenome</name>
    <dbReference type="NCBI Taxonomy" id="412755"/>
    <lineage>
        <taxon>unclassified sequences</taxon>
        <taxon>metagenomes</taxon>
        <taxon>ecological metagenomes</taxon>
    </lineage>
</organism>
<evidence type="ECO:0000313" key="1">
    <source>
        <dbReference type="EMBL" id="GAJ05615.1"/>
    </source>
</evidence>
<accession>X1VFG7</accession>
<protein>
    <submittedName>
        <fullName evidence="1">Uncharacterized protein</fullName>
    </submittedName>
</protein>
<comment type="caution">
    <text evidence="1">The sequence shown here is derived from an EMBL/GenBank/DDBJ whole genome shotgun (WGS) entry which is preliminary data.</text>
</comment>
<dbReference type="EMBL" id="BARW01033049">
    <property type="protein sequence ID" value="GAJ05615.1"/>
    <property type="molecule type" value="Genomic_DNA"/>
</dbReference>
<name>X1VFG7_9ZZZZ</name>
<gene>
    <name evidence="1" type="ORF">S12H4_52152</name>
</gene>
<dbReference type="AlphaFoldDB" id="X1VFG7"/>
<feature type="non-terminal residue" evidence="1">
    <location>
        <position position="77"/>
    </location>
</feature>
<proteinExistence type="predicted"/>
<sequence length="77" mass="8582">MKTKKTKAEISEIFETKNDAIFDVDASGDLTKKQLRALISKLEKDPLAFDLITELKKLPRTSKFISTAPLMPGEASK</sequence>
<reference evidence="1" key="1">
    <citation type="journal article" date="2014" name="Front. Microbiol.">
        <title>High frequency of phylogenetically diverse reductive dehalogenase-homologous genes in deep subseafloor sedimentary metagenomes.</title>
        <authorList>
            <person name="Kawai M."/>
            <person name="Futagami T."/>
            <person name="Toyoda A."/>
            <person name="Takaki Y."/>
            <person name="Nishi S."/>
            <person name="Hori S."/>
            <person name="Arai W."/>
            <person name="Tsubouchi T."/>
            <person name="Morono Y."/>
            <person name="Uchiyama I."/>
            <person name="Ito T."/>
            <person name="Fujiyama A."/>
            <person name="Inagaki F."/>
            <person name="Takami H."/>
        </authorList>
    </citation>
    <scope>NUCLEOTIDE SEQUENCE</scope>
    <source>
        <strain evidence="1">Expedition CK06-06</strain>
    </source>
</reference>